<feature type="binding site" evidence="6">
    <location>
        <position position="470"/>
    </location>
    <ligand>
        <name>ATP</name>
        <dbReference type="ChEBI" id="CHEBI:30616"/>
    </ligand>
</feature>
<dbReference type="EMBL" id="JACONZ010000001">
    <property type="protein sequence ID" value="MBC5580003.1"/>
    <property type="molecule type" value="Genomic_DNA"/>
</dbReference>
<dbReference type="Pfam" id="PF17941">
    <property type="entry name" value="PP_kinase_C_1"/>
    <property type="match status" value="1"/>
</dbReference>
<evidence type="ECO:0000256" key="3">
    <source>
        <dbReference type="ARBA" id="ARBA00022741"/>
    </source>
</evidence>
<dbReference type="GO" id="GO:0008976">
    <property type="term" value="F:polyphosphate kinase activity"/>
    <property type="evidence" value="ECO:0007669"/>
    <property type="project" value="UniProtKB-UniRule"/>
</dbReference>
<comment type="catalytic activity">
    <reaction evidence="6 7">
        <text>[phosphate](n) + ATP = [phosphate](n+1) + ADP</text>
        <dbReference type="Rhea" id="RHEA:19573"/>
        <dbReference type="Rhea" id="RHEA-COMP:9859"/>
        <dbReference type="Rhea" id="RHEA-COMP:14280"/>
        <dbReference type="ChEBI" id="CHEBI:16838"/>
        <dbReference type="ChEBI" id="CHEBI:30616"/>
        <dbReference type="ChEBI" id="CHEBI:456216"/>
        <dbReference type="EC" id="2.7.4.1"/>
    </reaction>
</comment>
<organism evidence="12 13">
    <name type="scientific">Anaerofilum hominis</name>
    <dbReference type="NCBI Taxonomy" id="2763016"/>
    <lineage>
        <taxon>Bacteria</taxon>
        <taxon>Bacillati</taxon>
        <taxon>Bacillota</taxon>
        <taxon>Clostridia</taxon>
        <taxon>Eubacteriales</taxon>
        <taxon>Oscillospiraceae</taxon>
        <taxon>Anaerofilum</taxon>
    </lineage>
</organism>
<keyword evidence="2 6" id="KW-0808">Transferase</keyword>
<dbReference type="PIRSF" id="PIRSF015589">
    <property type="entry name" value="PP_kinase"/>
    <property type="match status" value="1"/>
</dbReference>
<evidence type="ECO:0000313" key="13">
    <source>
        <dbReference type="Proteomes" id="UP000659630"/>
    </source>
</evidence>
<dbReference type="HAMAP" id="MF_00347">
    <property type="entry name" value="Polyphosphate_kinase"/>
    <property type="match status" value="1"/>
</dbReference>
<dbReference type="InterPro" id="IPR003414">
    <property type="entry name" value="PP_kinase"/>
</dbReference>
<proteinExistence type="inferred from homology"/>
<dbReference type="GO" id="GO:0006799">
    <property type="term" value="P:polyphosphate biosynthetic process"/>
    <property type="evidence" value="ECO:0007669"/>
    <property type="project" value="UniProtKB-UniRule"/>
</dbReference>
<dbReference type="EC" id="2.7.4.1" evidence="6 7"/>
<name>A0A923I852_9FIRM</name>
<evidence type="ECO:0000259" key="9">
    <source>
        <dbReference type="Pfam" id="PF13089"/>
    </source>
</evidence>
<comment type="cofactor">
    <cofactor evidence="6">
        <name>Mg(2+)</name>
        <dbReference type="ChEBI" id="CHEBI:18420"/>
    </cofactor>
</comment>
<keyword evidence="5 6" id="KW-0067">ATP-binding</keyword>
<keyword evidence="4 6" id="KW-0418">Kinase</keyword>
<feature type="domain" description="Polyphosphate kinase C-terminal" evidence="11">
    <location>
        <begin position="334"/>
        <end position="495"/>
    </location>
</feature>
<dbReference type="SUPFAM" id="SSF143724">
    <property type="entry name" value="PHP14-like"/>
    <property type="match status" value="1"/>
</dbReference>
<evidence type="ECO:0000256" key="4">
    <source>
        <dbReference type="ARBA" id="ARBA00022777"/>
    </source>
</evidence>
<feature type="domain" description="Polyphosphate kinase N-terminal" evidence="9">
    <location>
        <begin position="11"/>
        <end position="113"/>
    </location>
</feature>
<evidence type="ECO:0000256" key="6">
    <source>
        <dbReference type="HAMAP-Rule" id="MF_00347"/>
    </source>
</evidence>
<reference evidence="12" key="1">
    <citation type="submission" date="2020-08" db="EMBL/GenBank/DDBJ databases">
        <title>Genome public.</title>
        <authorList>
            <person name="Liu C."/>
            <person name="Sun Q."/>
        </authorList>
    </citation>
    <scope>NUCLEOTIDE SEQUENCE</scope>
    <source>
        <strain evidence="12">BX8</strain>
    </source>
</reference>
<dbReference type="SUPFAM" id="SSF56024">
    <property type="entry name" value="Phospholipase D/nuclease"/>
    <property type="match status" value="2"/>
</dbReference>
<evidence type="ECO:0000259" key="11">
    <source>
        <dbReference type="Pfam" id="PF17941"/>
    </source>
</evidence>
<dbReference type="GO" id="GO:0046872">
    <property type="term" value="F:metal ion binding"/>
    <property type="evidence" value="ECO:0007669"/>
    <property type="project" value="UniProtKB-KW"/>
</dbReference>
<keyword evidence="1 6" id="KW-0597">Phosphoprotein</keyword>
<dbReference type="Gene3D" id="1.20.58.310">
    <property type="entry name" value="Polyphosphate kinase N-terminal domain"/>
    <property type="match status" value="1"/>
</dbReference>
<dbReference type="PANTHER" id="PTHR30218:SF0">
    <property type="entry name" value="POLYPHOSPHATE KINASE"/>
    <property type="match status" value="1"/>
</dbReference>
<dbReference type="AlphaFoldDB" id="A0A923I852"/>
<feature type="binding site" evidence="6">
    <location>
        <position position="49"/>
    </location>
    <ligand>
        <name>ATP</name>
        <dbReference type="ChEBI" id="CHEBI:30616"/>
    </ligand>
</feature>
<dbReference type="SUPFAM" id="SSF140356">
    <property type="entry name" value="PPK N-terminal domain-like"/>
    <property type="match status" value="1"/>
</dbReference>
<comment type="function">
    <text evidence="6 7">Catalyzes the reversible transfer of the terminal phosphate of ATP to form a long-chain polyphosphate (polyP).</text>
</comment>
<evidence type="ECO:0000259" key="8">
    <source>
        <dbReference type="Pfam" id="PF02503"/>
    </source>
</evidence>
<sequence length="740" mass="84542">MSGAEGKNAIFINRELSWLEFDRRVLELAKDKGVPLAEQLNFASIYASNLDEFFMIRVGSLYDQTLLKEEKKENKTNMTPTAQLRAIMPVAGELQEHCDKIIAKLFSHLADYGYQKVDFSKLTKDEEHFWKKYFLSELYPVLSPQIIDRRHPFPFLRNLEIYIGARVKEKDDGTEAFGLIPVSSQFERLICMKMDGVTRFALVEELVRHFAHLAFGRYTVTESCIFRVTRNADINLQEAMQDQDLDYRAVMSELLKKRRKLAAVRLQITPRASDEIVDFLCRKLVLDRRQSFAQSAPLDMGFARPLMGRMAKEGLTQLFYTPVRPMLPVPEFSLTRAVRKRDVLIAYPFQSIRPFINMLNEAAADPTVISIKMTLYRMATDSKIVEALINAAENGKEVVTIVELRARFDEQNNIDWSKQLESAGCTVIYGFEDYKVHSKLTLITRKVGGQYQYISQIGTGNYNEKTAELYTDLCFVSADQALGEEVAEVFNDLAVERTTTETSRLLVAPCRFKSVILEEIQREIDAKRAGQEAAITLKCNSISDRDLILKLSEASCVGVPVKMIIRGICCFRAGVPELTENIEVRSIVGRYLEHSRIYSFGGTQNRRVYIASGDFLTRNTERRVEIGVKVEDPAIKNTLVNMLRYQLTDNVNARQMQPDGTYTKVKRAENETAVDSQMEMYNYFANSWTDYYTAYTAPRRLSGAAEQLRERRAAEAKAERPSLLQRLRGVLGGKKKSEKE</sequence>
<evidence type="ECO:0000256" key="1">
    <source>
        <dbReference type="ARBA" id="ARBA00022553"/>
    </source>
</evidence>
<evidence type="ECO:0000259" key="10">
    <source>
        <dbReference type="Pfam" id="PF13090"/>
    </source>
</evidence>
<evidence type="ECO:0000256" key="5">
    <source>
        <dbReference type="ARBA" id="ARBA00022840"/>
    </source>
</evidence>
<feature type="binding site" evidence="6">
    <location>
        <position position="594"/>
    </location>
    <ligand>
        <name>ATP</name>
        <dbReference type="ChEBI" id="CHEBI:30616"/>
    </ligand>
</feature>
<dbReference type="InterPro" id="IPR025200">
    <property type="entry name" value="PPK_C_dom2"/>
</dbReference>
<dbReference type="RefSeq" id="WP_186886381.1">
    <property type="nucleotide sequence ID" value="NZ_JACONZ010000001.1"/>
</dbReference>
<dbReference type="InterPro" id="IPR036832">
    <property type="entry name" value="PPK_N_dom_sf"/>
</dbReference>
<dbReference type="Gene3D" id="3.30.870.10">
    <property type="entry name" value="Endonuclease Chain A"/>
    <property type="match status" value="2"/>
</dbReference>
<evidence type="ECO:0000256" key="7">
    <source>
        <dbReference type="RuleBase" id="RU003800"/>
    </source>
</evidence>
<evidence type="ECO:0000256" key="2">
    <source>
        <dbReference type="ARBA" id="ARBA00022679"/>
    </source>
</evidence>
<dbReference type="Pfam" id="PF13090">
    <property type="entry name" value="PP_kinase_C"/>
    <property type="match status" value="1"/>
</dbReference>
<keyword evidence="6" id="KW-0479">Metal-binding</keyword>
<feature type="binding site" evidence="6">
    <location>
        <position position="566"/>
    </location>
    <ligand>
        <name>ATP</name>
        <dbReference type="ChEBI" id="CHEBI:30616"/>
    </ligand>
</feature>
<comment type="similarity">
    <text evidence="6 7">Belongs to the polyphosphate kinase 1 (PPK1) family.</text>
</comment>
<feature type="domain" description="Polyphosphate kinase middle" evidence="8">
    <location>
        <begin position="126"/>
        <end position="302"/>
    </location>
</feature>
<dbReference type="GO" id="GO:0005524">
    <property type="term" value="F:ATP binding"/>
    <property type="evidence" value="ECO:0007669"/>
    <property type="project" value="UniProtKB-KW"/>
</dbReference>
<evidence type="ECO:0000313" key="12">
    <source>
        <dbReference type="EMBL" id="MBC5580003.1"/>
    </source>
</evidence>
<feature type="domain" description="Polyphosphate kinase C-terminal" evidence="10">
    <location>
        <begin position="505"/>
        <end position="677"/>
    </location>
</feature>
<dbReference type="InterPro" id="IPR036830">
    <property type="entry name" value="PP_kinase_middle_dom_sf"/>
</dbReference>
<dbReference type="InterPro" id="IPR041108">
    <property type="entry name" value="PP_kinase_C_1"/>
</dbReference>
<keyword evidence="3 6" id="KW-0547">Nucleotide-binding</keyword>
<feature type="active site" description="Phosphohistidine intermediate" evidence="6">
    <location>
        <position position="437"/>
    </location>
</feature>
<comment type="caution">
    <text evidence="12">The sequence shown here is derived from an EMBL/GenBank/DDBJ whole genome shotgun (WGS) entry which is preliminary data.</text>
</comment>
<keyword evidence="13" id="KW-1185">Reference proteome</keyword>
<dbReference type="Proteomes" id="UP000659630">
    <property type="component" value="Unassembled WGS sequence"/>
</dbReference>
<dbReference type="PANTHER" id="PTHR30218">
    <property type="entry name" value="POLYPHOSPHATE KINASE"/>
    <property type="match status" value="1"/>
</dbReference>
<dbReference type="GO" id="GO:0009358">
    <property type="term" value="C:polyphosphate kinase complex"/>
    <property type="evidence" value="ECO:0007669"/>
    <property type="project" value="InterPro"/>
</dbReference>
<dbReference type="NCBIfam" id="NF003921">
    <property type="entry name" value="PRK05443.2-2"/>
    <property type="match status" value="1"/>
</dbReference>
<feature type="binding site" evidence="6">
    <location>
        <position position="377"/>
    </location>
    <ligand>
        <name>Mg(2+)</name>
        <dbReference type="ChEBI" id="CHEBI:18420"/>
    </ligand>
</feature>
<dbReference type="InterPro" id="IPR025198">
    <property type="entry name" value="PPK_N_dom"/>
</dbReference>
<keyword evidence="6" id="KW-0460">Magnesium</keyword>
<protein>
    <recommendedName>
        <fullName evidence="6 7">Polyphosphate kinase</fullName>
        <ecNumber evidence="6 7">2.7.4.1</ecNumber>
    </recommendedName>
    <alternativeName>
        <fullName evidence="6">ATP-polyphosphate phosphotransferase</fullName>
    </alternativeName>
    <alternativeName>
        <fullName evidence="6">Polyphosphoric acid kinase</fullName>
    </alternativeName>
</protein>
<dbReference type="Pfam" id="PF13089">
    <property type="entry name" value="PP_kinase_N"/>
    <property type="match status" value="1"/>
</dbReference>
<dbReference type="NCBIfam" id="NF003917">
    <property type="entry name" value="PRK05443.1-1"/>
    <property type="match status" value="1"/>
</dbReference>
<accession>A0A923I852</accession>
<feature type="binding site" evidence="6">
    <location>
        <position position="407"/>
    </location>
    <ligand>
        <name>Mg(2+)</name>
        <dbReference type="ChEBI" id="CHEBI:18420"/>
    </ligand>
</feature>
<dbReference type="InterPro" id="IPR024953">
    <property type="entry name" value="PP_kinase_middle"/>
</dbReference>
<dbReference type="Pfam" id="PF02503">
    <property type="entry name" value="PP_kinase"/>
    <property type="match status" value="1"/>
</dbReference>
<dbReference type="NCBIfam" id="TIGR03705">
    <property type="entry name" value="poly_P_kin"/>
    <property type="match status" value="1"/>
</dbReference>
<gene>
    <name evidence="12" type="primary">ppk1</name>
    <name evidence="6" type="synonym">ppk</name>
    <name evidence="12" type="ORF">H8S23_00610</name>
</gene>
<dbReference type="Gene3D" id="3.30.1840.10">
    <property type="entry name" value="Polyphosphate kinase middle domain"/>
    <property type="match status" value="1"/>
</dbReference>
<comment type="PTM">
    <text evidence="6 7">An intermediate of this reaction is the autophosphorylated ppk in which a phosphate is covalently linked to a histidine residue through a N-P bond.</text>
</comment>